<dbReference type="GO" id="GO:0010333">
    <property type="term" value="F:terpene synthase activity"/>
    <property type="evidence" value="ECO:0007669"/>
    <property type="project" value="InterPro"/>
</dbReference>
<evidence type="ECO:0000313" key="3">
    <source>
        <dbReference type="EnsemblFungi" id="MAPG_02980T0"/>
    </source>
</evidence>
<dbReference type="Gene3D" id="1.10.600.10">
    <property type="entry name" value="Farnesyl Diphosphate Synthase"/>
    <property type="match status" value="1"/>
</dbReference>
<dbReference type="SUPFAM" id="SSF48576">
    <property type="entry name" value="Terpenoid synthases"/>
    <property type="match status" value="1"/>
</dbReference>
<sequence length="422" mass="46125">MTARGPLCQPTDLGGTHPGEDVETRVLAKLRGHTLRVPDPLPLYASVPFRFNRHYPRLGRKVDEILAGLELNPKSLRKAKIIDVAYLTCAQFPLADWDALLVFAHYTIWIFLWDDETDQELSSRRPSGTQADNPTSATAAAAPTIATDMNLGDVYRAHSLIYIGHQLGLHDADDDGQGRCDCRDVLGTDAEGQLVPPTSVSGVFAFVGPQLRARCDGGEIGRFWEQIRKYMAATAVEQEIRLGGRFPSFDEFFRMRCHSVGVLVHTSLAVMRFGCAATVSMSNLDESIQEQLNIMQDGINQNLSVMNDIFSLKKELSEGTLLSLIPLAVAESDISGQQGVVAAMAGVVAQFEETTRAVVKAGAAVRHEIQSQKQPPGHAESAEAYTSCLELLLHGSVNWTLKTERYGVGEFMQDDGSLAIVL</sequence>
<reference evidence="2" key="1">
    <citation type="submission" date="2010-05" db="EMBL/GenBank/DDBJ databases">
        <title>The Genome Sequence of Magnaporthe poae strain ATCC 64411.</title>
        <authorList>
            <consortium name="The Broad Institute Genome Sequencing Platform"/>
            <consortium name="Broad Institute Genome Sequencing Center for Infectious Disease"/>
            <person name="Ma L.-J."/>
            <person name="Dead R."/>
            <person name="Young S."/>
            <person name="Zeng Q."/>
            <person name="Koehrsen M."/>
            <person name="Alvarado L."/>
            <person name="Berlin A."/>
            <person name="Chapman S.B."/>
            <person name="Chen Z."/>
            <person name="Freedman E."/>
            <person name="Gellesch M."/>
            <person name="Goldberg J."/>
            <person name="Griggs A."/>
            <person name="Gujja S."/>
            <person name="Heilman E.R."/>
            <person name="Heiman D."/>
            <person name="Hepburn T."/>
            <person name="Howarth C."/>
            <person name="Jen D."/>
            <person name="Larson L."/>
            <person name="Mehta T."/>
            <person name="Neiman D."/>
            <person name="Pearson M."/>
            <person name="Roberts A."/>
            <person name="Saif S."/>
            <person name="Shea T."/>
            <person name="Shenoy N."/>
            <person name="Sisk P."/>
            <person name="Stolte C."/>
            <person name="Sykes S."/>
            <person name="Walk T."/>
            <person name="White J."/>
            <person name="Yandava C."/>
            <person name="Haas B."/>
            <person name="Nusbaum C."/>
            <person name="Birren B."/>
        </authorList>
    </citation>
    <scope>NUCLEOTIDE SEQUENCE</scope>
    <source>
        <strain evidence="2">ATCC 64411</strain>
    </source>
</reference>
<dbReference type="Proteomes" id="UP000011715">
    <property type="component" value="Unassembled WGS sequence"/>
</dbReference>
<reference evidence="2" key="3">
    <citation type="submission" date="2011-03" db="EMBL/GenBank/DDBJ databases">
        <title>Annotation of Magnaporthe poae ATCC 64411.</title>
        <authorList>
            <person name="Ma L.-J."/>
            <person name="Dead R."/>
            <person name="Young S.K."/>
            <person name="Zeng Q."/>
            <person name="Gargeya S."/>
            <person name="Fitzgerald M."/>
            <person name="Haas B."/>
            <person name="Abouelleil A."/>
            <person name="Alvarado L."/>
            <person name="Arachchi H.M."/>
            <person name="Berlin A."/>
            <person name="Brown A."/>
            <person name="Chapman S.B."/>
            <person name="Chen Z."/>
            <person name="Dunbar C."/>
            <person name="Freedman E."/>
            <person name="Gearin G."/>
            <person name="Gellesch M."/>
            <person name="Goldberg J."/>
            <person name="Griggs A."/>
            <person name="Gujja S."/>
            <person name="Heiman D."/>
            <person name="Howarth C."/>
            <person name="Larson L."/>
            <person name="Lui A."/>
            <person name="MacDonald P.J.P."/>
            <person name="Mehta T."/>
            <person name="Montmayeur A."/>
            <person name="Murphy C."/>
            <person name="Neiman D."/>
            <person name="Pearson M."/>
            <person name="Priest M."/>
            <person name="Roberts A."/>
            <person name="Saif S."/>
            <person name="Shea T."/>
            <person name="Shenoy N."/>
            <person name="Sisk P."/>
            <person name="Stolte C."/>
            <person name="Sykes S."/>
            <person name="Yandava C."/>
            <person name="Wortman J."/>
            <person name="Nusbaum C."/>
            <person name="Birren B."/>
        </authorList>
    </citation>
    <scope>NUCLEOTIDE SEQUENCE</scope>
    <source>
        <strain evidence="2">ATCC 64411</strain>
    </source>
</reference>
<dbReference type="SFLD" id="SFLDS00005">
    <property type="entry name" value="Isoprenoid_Synthase_Type_I"/>
    <property type="match status" value="1"/>
</dbReference>
<reference evidence="3" key="5">
    <citation type="submission" date="2015-06" db="UniProtKB">
        <authorList>
            <consortium name="EnsemblFungi"/>
        </authorList>
    </citation>
    <scope>IDENTIFICATION</scope>
    <source>
        <strain evidence="3">ATCC 64411</strain>
    </source>
</reference>
<keyword evidence="4" id="KW-1185">Reference proteome</keyword>
<dbReference type="AlphaFoldDB" id="A0A0C4DST9"/>
<evidence type="ECO:0000256" key="1">
    <source>
        <dbReference type="ARBA" id="ARBA00006333"/>
    </source>
</evidence>
<dbReference type="OrthoDB" id="2861623at2759"/>
<reference evidence="4" key="2">
    <citation type="submission" date="2010-05" db="EMBL/GenBank/DDBJ databases">
        <title>The genome sequence of Magnaporthe poae strain ATCC 64411.</title>
        <authorList>
            <person name="Ma L.-J."/>
            <person name="Dead R."/>
            <person name="Young S."/>
            <person name="Zeng Q."/>
            <person name="Koehrsen M."/>
            <person name="Alvarado L."/>
            <person name="Berlin A."/>
            <person name="Chapman S.B."/>
            <person name="Chen Z."/>
            <person name="Freedman E."/>
            <person name="Gellesch M."/>
            <person name="Goldberg J."/>
            <person name="Griggs A."/>
            <person name="Gujja S."/>
            <person name="Heilman E.R."/>
            <person name="Heiman D."/>
            <person name="Hepburn T."/>
            <person name="Howarth C."/>
            <person name="Jen D."/>
            <person name="Larson L."/>
            <person name="Mehta T."/>
            <person name="Neiman D."/>
            <person name="Pearson M."/>
            <person name="Roberts A."/>
            <person name="Saif S."/>
            <person name="Shea T."/>
            <person name="Shenoy N."/>
            <person name="Sisk P."/>
            <person name="Stolte C."/>
            <person name="Sykes S."/>
            <person name="Walk T."/>
            <person name="White J."/>
            <person name="Yandava C."/>
            <person name="Haas B."/>
            <person name="Nusbaum C."/>
            <person name="Birren B."/>
        </authorList>
    </citation>
    <scope>NUCLEOTIDE SEQUENCE [LARGE SCALE GENOMIC DNA]</scope>
    <source>
        <strain evidence="4">ATCC 64411 / 73-15</strain>
    </source>
</reference>
<dbReference type="eggNOG" id="ENOG502SKVE">
    <property type="taxonomic scope" value="Eukaryota"/>
</dbReference>
<dbReference type="STRING" id="644358.A0A0C4DST9"/>
<evidence type="ECO:0000313" key="4">
    <source>
        <dbReference type="Proteomes" id="UP000011715"/>
    </source>
</evidence>
<name>A0A0C4DST9_MAGP6</name>
<proteinExistence type="inferred from homology"/>
<organism evidence="3 4">
    <name type="scientific">Magnaporthiopsis poae (strain ATCC 64411 / 73-15)</name>
    <name type="common">Kentucky bluegrass fungus</name>
    <name type="synonym">Magnaporthe poae</name>
    <dbReference type="NCBI Taxonomy" id="644358"/>
    <lineage>
        <taxon>Eukaryota</taxon>
        <taxon>Fungi</taxon>
        <taxon>Dikarya</taxon>
        <taxon>Ascomycota</taxon>
        <taxon>Pezizomycotina</taxon>
        <taxon>Sordariomycetes</taxon>
        <taxon>Sordariomycetidae</taxon>
        <taxon>Magnaporthales</taxon>
        <taxon>Magnaporthaceae</taxon>
        <taxon>Magnaporthiopsis</taxon>
    </lineage>
</organism>
<dbReference type="InterPro" id="IPR034686">
    <property type="entry name" value="Terpene_cyclase-like_2"/>
</dbReference>
<comment type="similarity">
    <text evidence="1">Belongs to the terpene synthase family.</text>
</comment>
<reference evidence="3" key="4">
    <citation type="journal article" date="2015" name="G3 (Bethesda)">
        <title>Genome sequences of three phytopathogenic species of the Magnaporthaceae family of fungi.</title>
        <authorList>
            <person name="Okagaki L.H."/>
            <person name="Nunes C.C."/>
            <person name="Sailsbery J."/>
            <person name="Clay B."/>
            <person name="Brown D."/>
            <person name="John T."/>
            <person name="Oh Y."/>
            <person name="Young N."/>
            <person name="Fitzgerald M."/>
            <person name="Haas B.J."/>
            <person name="Zeng Q."/>
            <person name="Young S."/>
            <person name="Adiconis X."/>
            <person name="Fan L."/>
            <person name="Levin J.Z."/>
            <person name="Mitchell T.K."/>
            <person name="Okubara P.A."/>
            <person name="Farman M.L."/>
            <person name="Kohn L.M."/>
            <person name="Birren B."/>
            <person name="Ma L.-J."/>
            <person name="Dean R.A."/>
        </authorList>
    </citation>
    <scope>NUCLEOTIDE SEQUENCE</scope>
    <source>
        <strain evidence="3">ATCC 64411 / 73-15</strain>
    </source>
</reference>
<protein>
    <submittedName>
        <fullName evidence="2 3">Uncharacterized protein</fullName>
    </submittedName>
</protein>
<accession>A0A0C4DST9</accession>
<dbReference type="EMBL" id="ADBL01000724">
    <property type="status" value="NOT_ANNOTATED_CDS"/>
    <property type="molecule type" value="Genomic_DNA"/>
</dbReference>
<dbReference type="EnsemblFungi" id="MAPG_02980T0">
    <property type="protein sequence ID" value="MAPG_02980T0"/>
    <property type="gene ID" value="MAPG_02980"/>
</dbReference>
<dbReference type="GO" id="GO:0008299">
    <property type="term" value="P:isoprenoid biosynthetic process"/>
    <property type="evidence" value="ECO:0007669"/>
    <property type="project" value="UniProtKB-ARBA"/>
</dbReference>
<dbReference type="SFLD" id="SFLDG01020">
    <property type="entry name" value="Terpene_Cyclase_Like_2"/>
    <property type="match status" value="1"/>
</dbReference>
<dbReference type="EMBL" id="GL876967">
    <property type="protein sequence ID" value="KLU83931.1"/>
    <property type="molecule type" value="Genomic_DNA"/>
</dbReference>
<dbReference type="VEuPathDB" id="FungiDB:MAPG_02980"/>
<gene>
    <name evidence="2" type="ORF">MAPG_02980</name>
</gene>
<dbReference type="Pfam" id="PF19086">
    <property type="entry name" value="Terpene_syn_C_2"/>
    <property type="match status" value="1"/>
</dbReference>
<evidence type="ECO:0000313" key="2">
    <source>
        <dbReference type="EMBL" id="KLU83931.1"/>
    </source>
</evidence>
<dbReference type="InterPro" id="IPR008949">
    <property type="entry name" value="Isoprenoid_synthase_dom_sf"/>
</dbReference>